<dbReference type="Pfam" id="PF00035">
    <property type="entry name" value="dsrm"/>
    <property type="match status" value="1"/>
</dbReference>
<accession>A0A2I6PIW3</accession>
<dbReference type="CDD" id="cd00048">
    <property type="entry name" value="DSRM_SF"/>
    <property type="match status" value="1"/>
</dbReference>
<dbReference type="EMBL" id="MG596802">
    <property type="protein sequence ID" value="AUM60016.1"/>
    <property type="molecule type" value="Genomic_RNA"/>
</dbReference>
<organism evidence="2">
    <name type="scientific">Middle East respiratory syndrome-related coronavirus</name>
    <name type="common">MERS-CoV</name>
    <dbReference type="NCBI Taxonomy" id="1335626"/>
    <lineage>
        <taxon>Viruses</taxon>
        <taxon>Riboviria</taxon>
        <taxon>Orthornavirae</taxon>
        <taxon>Pisuviricota</taxon>
        <taxon>Pisoniviricetes</taxon>
        <taxon>Nidovirales</taxon>
        <taxon>Cornidovirineae</taxon>
        <taxon>Coronaviridae</taxon>
        <taxon>Orthocoronavirinae</taxon>
        <taxon>Betacoronavirus</taxon>
        <taxon>Merbecovirus</taxon>
        <taxon>Betacoronavirus cameli</taxon>
    </lineage>
</organism>
<protein>
    <submittedName>
        <fullName evidence="2">ORF4a protein</fullName>
    </submittedName>
</protein>
<proteinExistence type="predicted"/>
<sequence>MDYVSLLNEVWQKYTNSASTSLDWFPRPHIAYRPVPGTSTHPVQWECTFTFAGFVGQAVNSSKALAKQDAARQVAWELHREGKLNGFKLRWCHPF</sequence>
<dbReference type="InterPro" id="IPR014720">
    <property type="entry name" value="dsRBD_dom"/>
</dbReference>
<reference evidence="2" key="1">
    <citation type="journal article" date="2017" name="Virol. J.">
        <title>Detection and full genome characterization of two beta CoV viruses related to Middle East respiratory syndrome from bats in Italy.</title>
        <authorList>
            <person name="Moreno A."/>
            <person name="Lelli D."/>
            <person name="de Sabato L."/>
            <person name="Zaccaria G."/>
            <person name="Boni A."/>
            <person name="Sozzi E."/>
            <person name="Prosperi A."/>
            <person name="Lavazza A."/>
            <person name="Cella E."/>
            <person name="Castrucci M.R."/>
            <person name="Cicozzi M."/>
            <person name="Vaccari G."/>
        </authorList>
    </citation>
    <scope>NUCLEOTIDE SEQUENCE</scope>
    <source>
        <strain evidence="2">Bat-CoV/H.savii/Italy/206645-40/2011</strain>
    </source>
</reference>
<evidence type="ECO:0000313" key="2">
    <source>
        <dbReference type="EMBL" id="AUM60016.1"/>
    </source>
</evidence>
<gene>
    <name evidence="2" type="primary">ORF4a</name>
</gene>
<feature type="domain" description="DRBM" evidence="1">
    <location>
        <begin position="3"/>
        <end position="73"/>
    </location>
</feature>
<dbReference type="SUPFAM" id="SSF54768">
    <property type="entry name" value="dsRNA-binding domain-like"/>
    <property type="match status" value="1"/>
</dbReference>
<name>A0A2I6PIW3_MERS</name>
<evidence type="ECO:0000259" key="1">
    <source>
        <dbReference type="Pfam" id="PF00035"/>
    </source>
</evidence>
<dbReference type="Gene3D" id="3.30.160.20">
    <property type="match status" value="1"/>
</dbReference>